<keyword evidence="1" id="KW-0804">Transcription</keyword>
<protein>
    <submittedName>
        <fullName evidence="1">DNA-directed RNA polymerase subunit RPC12/RpoP</fullName>
    </submittedName>
</protein>
<evidence type="ECO:0000313" key="1">
    <source>
        <dbReference type="EMBL" id="MBB6428782.1"/>
    </source>
</evidence>
<dbReference type="GO" id="GO:0000428">
    <property type="term" value="C:DNA-directed RNA polymerase complex"/>
    <property type="evidence" value="ECO:0007669"/>
    <property type="project" value="UniProtKB-KW"/>
</dbReference>
<comment type="caution">
    <text evidence="1">The sequence shown here is derived from an EMBL/GenBank/DDBJ whole genome shotgun (WGS) entry which is preliminary data.</text>
</comment>
<organism evidence="1 2">
    <name type="scientific">Algisphaera agarilytica</name>
    <dbReference type="NCBI Taxonomy" id="1385975"/>
    <lineage>
        <taxon>Bacteria</taxon>
        <taxon>Pseudomonadati</taxon>
        <taxon>Planctomycetota</taxon>
        <taxon>Phycisphaerae</taxon>
        <taxon>Phycisphaerales</taxon>
        <taxon>Phycisphaeraceae</taxon>
        <taxon>Algisphaera</taxon>
    </lineage>
</organism>
<accession>A0A7X0H498</accession>
<dbReference type="AlphaFoldDB" id="A0A7X0H498"/>
<name>A0A7X0H498_9BACT</name>
<proteinExistence type="predicted"/>
<keyword evidence="1" id="KW-0240">DNA-directed RNA polymerase</keyword>
<dbReference type="Proteomes" id="UP000541810">
    <property type="component" value="Unassembled WGS sequence"/>
</dbReference>
<dbReference type="EMBL" id="JACHGY010000001">
    <property type="protein sequence ID" value="MBB6428782.1"/>
    <property type="molecule type" value="Genomic_DNA"/>
</dbReference>
<dbReference type="RefSeq" id="WP_184676226.1">
    <property type="nucleotide sequence ID" value="NZ_JACHGY010000001.1"/>
</dbReference>
<gene>
    <name evidence="1" type="ORF">HNQ40_000588</name>
</gene>
<evidence type="ECO:0000313" key="2">
    <source>
        <dbReference type="Proteomes" id="UP000541810"/>
    </source>
</evidence>
<sequence length="102" mass="11767">MTEEQRMMKGLAECPHCGEELEAPLVAAYRQAKCPSCSQKFMLPSAQAMFNNAALYLMTHEVERNVNDEMSVEELQFEARSDELSSVDWTSRRRGRNYRQAM</sequence>
<reference evidence="1 2" key="1">
    <citation type="submission" date="2020-08" db="EMBL/GenBank/DDBJ databases">
        <title>Genomic Encyclopedia of Type Strains, Phase IV (KMG-IV): sequencing the most valuable type-strain genomes for metagenomic binning, comparative biology and taxonomic classification.</title>
        <authorList>
            <person name="Goeker M."/>
        </authorList>
    </citation>
    <scope>NUCLEOTIDE SEQUENCE [LARGE SCALE GENOMIC DNA]</scope>
    <source>
        <strain evidence="1 2">DSM 103725</strain>
    </source>
</reference>
<keyword evidence="2" id="KW-1185">Reference proteome</keyword>